<evidence type="ECO:0000313" key="1">
    <source>
        <dbReference type="EMBL" id="SEC06938.1"/>
    </source>
</evidence>
<organism evidence="1 2">
    <name type="scientific">Nocardioides exalbidus</name>
    <dbReference type="NCBI Taxonomy" id="402596"/>
    <lineage>
        <taxon>Bacteria</taxon>
        <taxon>Bacillati</taxon>
        <taxon>Actinomycetota</taxon>
        <taxon>Actinomycetes</taxon>
        <taxon>Propionibacteriales</taxon>
        <taxon>Nocardioidaceae</taxon>
        <taxon>Nocardioides</taxon>
    </lineage>
</organism>
<accession>A0A1H4PI31</accession>
<dbReference type="EMBL" id="FNRT01000002">
    <property type="protein sequence ID" value="SEC06938.1"/>
    <property type="molecule type" value="Genomic_DNA"/>
</dbReference>
<name>A0A1H4PI31_9ACTN</name>
<dbReference type="Proteomes" id="UP000198742">
    <property type="component" value="Unassembled WGS sequence"/>
</dbReference>
<proteinExistence type="predicted"/>
<keyword evidence="2" id="KW-1185">Reference proteome</keyword>
<sequence length="486" mass="53661">MPTWHEFKSAVRKVDRDSLLVLAAGVSAAIARDEIDPEWSRKGLTAWNVADVARTALAWARFQHPGADEETLLRLCNKNALIVDERLVANSDSSEYLGQVLARAFFEQFPNQNSAMANVSRSILLFGSGAEYPPDFSPSSLTPGWFEAVADGISVDDYIEAVFLISVMAQTRAGSFSLDWLDGPEFEGLDGMISFDVIRRVFNDHLVTTAPEFKAINQQWQADVPAAQKKFAFNPLLDKPFISGVAPVPIAPSVQAIMRKASPPAIYHFGLREVAGRFTTELGPVFQHYVGRHLKLVQGAETLPEFKYGPKKERRDSCDWFLDLPGMLVLIECKARQPIESLRLGSREWMAAPEESIGHAVGQLNMSNINIDQISAADPRIDAGKRRVGLIVTLEPFYVTQNWLLAERLAGPELPVAAISVAELEHLVVLDSVELEAVLGEAADRAETNLMRPAPDWSNYGERENALIASTWESIGLFSRVAAMSE</sequence>
<gene>
    <name evidence="1" type="ORF">SAMN04489844_1616</name>
</gene>
<protein>
    <submittedName>
        <fullName evidence="1">Uncharacterized protein</fullName>
    </submittedName>
</protein>
<dbReference type="AlphaFoldDB" id="A0A1H4PI31"/>
<dbReference type="STRING" id="402596.SAMN04489844_1616"/>
<evidence type="ECO:0000313" key="2">
    <source>
        <dbReference type="Proteomes" id="UP000198742"/>
    </source>
</evidence>
<reference evidence="2" key="1">
    <citation type="submission" date="2016-10" db="EMBL/GenBank/DDBJ databases">
        <authorList>
            <person name="Varghese N."/>
            <person name="Submissions S."/>
        </authorList>
    </citation>
    <scope>NUCLEOTIDE SEQUENCE [LARGE SCALE GENOMIC DNA]</scope>
    <source>
        <strain evidence="2">DSM 22017</strain>
    </source>
</reference>